<feature type="compositionally biased region" description="Basic and acidic residues" evidence="9">
    <location>
        <begin position="284"/>
        <end position="294"/>
    </location>
</feature>
<dbReference type="Gene3D" id="1.10.510.10">
    <property type="entry name" value="Transferase(Phosphotransferase) domain 1"/>
    <property type="match status" value="1"/>
</dbReference>
<name>A0A833R1Q5_9POAL</name>
<dbReference type="InterPro" id="IPR013210">
    <property type="entry name" value="LRR_N_plant-typ"/>
</dbReference>
<dbReference type="FunFam" id="3.30.200.20:FF:000307">
    <property type="entry name" value="pollen receptor-like kinase 1"/>
    <property type="match status" value="1"/>
</dbReference>
<keyword evidence="6" id="KW-0067">ATP-binding</keyword>
<evidence type="ECO:0000256" key="3">
    <source>
        <dbReference type="ARBA" id="ARBA00022692"/>
    </source>
</evidence>
<evidence type="ECO:0000256" key="5">
    <source>
        <dbReference type="ARBA" id="ARBA00022741"/>
    </source>
</evidence>
<evidence type="ECO:0000256" key="1">
    <source>
        <dbReference type="ARBA" id="ARBA00004370"/>
    </source>
</evidence>
<evidence type="ECO:0000256" key="9">
    <source>
        <dbReference type="SAM" id="MobiDB-lite"/>
    </source>
</evidence>
<dbReference type="AlphaFoldDB" id="A0A833R1Q5"/>
<keyword evidence="4" id="KW-0677">Repeat</keyword>
<keyword evidence="14" id="KW-1185">Reference proteome</keyword>
<dbReference type="InterPro" id="IPR001245">
    <property type="entry name" value="Ser-Thr/Tyr_kinase_cat_dom"/>
</dbReference>
<feature type="region of interest" description="Disordered" evidence="9">
    <location>
        <begin position="597"/>
        <end position="619"/>
    </location>
</feature>
<evidence type="ECO:0000256" key="10">
    <source>
        <dbReference type="SAM" id="Phobius"/>
    </source>
</evidence>
<keyword evidence="13" id="KW-0418">Kinase</keyword>
<dbReference type="PANTHER" id="PTHR48010">
    <property type="entry name" value="OS05G0588300 PROTEIN"/>
    <property type="match status" value="1"/>
</dbReference>
<evidence type="ECO:0000313" key="13">
    <source>
        <dbReference type="EMBL" id="KAF3331863.1"/>
    </source>
</evidence>
<dbReference type="PANTHER" id="PTHR48010:SF59">
    <property type="entry name" value="PROTEIN KINASE DOMAIN-CONTAINING PROTEIN"/>
    <property type="match status" value="1"/>
</dbReference>
<dbReference type="Pfam" id="PF00560">
    <property type="entry name" value="LRR_1"/>
    <property type="match status" value="4"/>
</dbReference>
<evidence type="ECO:0000256" key="11">
    <source>
        <dbReference type="SAM" id="SignalP"/>
    </source>
</evidence>
<dbReference type="Gene3D" id="3.30.200.20">
    <property type="entry name" value="Phosphorylase Kinase, domain 1"/>
    <property type="match status" value="1"/>
</dbReference>
<accession>A0A833R1Q5</accession>
<feature type="region of interest" description="Disordered" evidence="9">
    <location>
        <begin position="271"/>
        <end position="294"/>
    </location>
</feature>
<protein>
    <submittedName>
        <fullName evidence="13">Putative inactive receptor kinase</fullName>
    </submittedName>
</protein>
<evidence type="ECO:0000256" key="2">
    <source>
        <dbReference type="ARBA" id="ARBA00022614"/>
    </source>
</evidence>
<dbReference type="InterPro" id="IPR050994">
    <property type="entry name" value="At_inactive_RLKs"/>
</dbReference>
<dbReference type="EMBL" id="SWLB01000012">
    <property type="protein sequence ID" value="KAF3331863.1"/>
    <property type="molecule type" value="Genomic_DNA"/>
</dbReference>
<feature type="transmembrane region" description="Helical" evidence="10">
    <location>
        <begin position="240"/>
        <end position="262"/>
    </location>
</feature>
<feature type="domain" description="Protein kinase" evidence="12">
    <location>
        <begin position="322"/>
        <end position="595"/>
    </location>
</feature>
<dbReference type="GO" id="GO:0005524">
    <property type="term" value="F:ATP binding"/>
    <property type="evidence" value="ECO:0007669"/>
    <property type="project" value="UniProtKB-KW"/>
</dbReference>
<keyword evidence="3 10" id="KW-0812">Transmembrane</keyword>
<dbReference type="Pfam" id="PF07714">
    <property type="entry name" value="PK_Tyr_Ser-Thr"/>
    <property type="match status" value="1"/>
</dbReference>
<dbReference type="CDD" id="cd14066">
    <property type="entry name" value="STKc_IRAK"/>
    <property type="match status" value="1"/>
</dbReference>
<keyword evidence="5" id="KW-0547">Nucleotide-binding</keyword>
<evidence type="ECO:0000256" key="4">
    <source>
        <dbReference type="ARBA" id="ARBA00022737"/>
    </source>
</evidence>
<dbReference type="OrthoDB" id="676979at2759"/>
<dbReference type="Gene3D" id="3.80.10.10">
    <property type="entry name" value="Ribonuclease Inhibitor"/>
    <property type="match status" value="1"/>
</dbReference>
<evidence type="ECO:0000259" key="12">
    <source>
        <dbReference type="PROSITE" id="PS50011"/>
    </source>
</evidence>
<feature type="signal peptide" evidence="11">
    <location>
        <begin position="1"/>
        <end position="26"/>
    </location>
</feature>
<dbReference type="SUPFAM" id="SSF56112">
    <property type="entry name" value="Protein kinase-like (PK-like)"/>
    <property type="match status" value="1"/>
</dbReference>
<gene>
    <name evidence="13" type="ORF">FCM35_KLT03269</name>
</gene>
<dbReference type="FunFam" id="1.10.510.10:FF:000095">
    <property type="entry name" value="protein STRUBBELIG-RECEPTOR FAMILY 8"/>
    <property type="match status" value="1"/>
</dbReference>
<dbReference type="SUPFAM" id="SSF52058">
    <property type="entry name" value="L domain-like"/>
    <property type="match status" value="1"/>
</dbReference>
<evidence type="ECO:0000313" key="14">
    <source>
        <dbReference type="Proteomes" id="UP000623129"/>
    </source>
</evidence>
<sequence>MAEHPNPKISPFIFLLLPLFASLTAANLESDKEALLSFFNSTSHIRRPNWDSNVSICSSWHGVRCNPNRTRVLSVRLPGFGLFGPIPPNTIGKLDALQLLSLRSNKLTGNLPPDVLSLPSLHYLYLQDNNFSGEIPSSFTSALFALDLSNNSLSGPIPDLDQANLRLLNLSFNNFNGSIPLSLQRFPSNSFYGNSHLCGPPLPQCSVVLPSPVSPPLPSSPVAFHPPSKPSHKRVNTGSVIAIAVGGMAVVLLLAAVLIVCFSKKKDRETDKEVKLTDPANNGRRGDKPKEELSSGLHVAERNKLVFFEGCNYNFDLEDLLRASAEVMGKGSYGTAYRAVLEDGTTVVVKRLKEVVAGKKEFEQQMELIGKVGQSQNVVPVRAYYFSKDEKLLVYEYIAGANLSAFLHGTRGTEKIPLDWNTRFSIILATAKVIMNIHSEGGSKLVHGNIKSPNILLNQDLTPFVSDYGLSTLINPPINPSRVVVGYRAPEIIETRKFTQKSDIYSFGVLLMEMLTGKAPLQSQGRDDVADLPRWVHSVVREEWTAEVFDSELMRGGLNIEEELVNMLQIAMACTARNPDQRPRIEDVIRMMEEIRLSGSESRASSEEKFQESTGQINS</sequence>
<keyword evidence="11" id="KW-0732">Signal</keyword>
<evidence type="ECO:0000256" key="8">
    <source>
        <dbReference type="ARBA" id="ARBA00023136"/>
    </source>
</evidence>
<dbReference type="GO" id="GO:0004672">
    <property type="term" value="F:protein kinase activity"/>
    <property type="evidence" value="ECO:0007669"/>
    <property type="project" value="InterPro"/>
</dbReference>
<reference evidence="13" key="1">
    <citation type="submission" date="2020-01" db="EMBL/GenBank/DDBJ databases">
        <title>Genome sequence of Kobresia littledalei, the first chromosome-level genome in the family Cyperaceae.</title>
        <authorList>
            <person name="Qu G."/>
        </authorList>
    </citation>
    <scope>NUCLEOTIDE SEQUENCE</scope>
    <source>
        <strain evidence="13">C.B.Clarke</strain>
        <tissue evidence="13">Leaf</tissue>
    </source>
</reference>
<dbReference type="Proteomes" id="UP000623129">
    <property type="component" value="Unassembled WGS sequence"/>
</dbReference>
<dbReference type="InterPro" id="IPR032675">
    <property type="entry name" value="LRR_dom_sf"/>
</dbReference>
<feature type="chain" id="PRO_5032696109" evidence="11">
    <location>
        <begin position="27"/>
        <end position="619"/>
    </location>
</feature>
<dbReference type="InterPro" id="IPR000719">
    <property type="entry name" value="Prot_kinase_dom"/>
</dbReference>
<proteinExistence type="predicted"/>
<organism evidence="13 14">
    <name type="scientific">Carex littledalei</name>
    <dbReference type="NCBI Taxonomy" id="544730"/>
    <lineage>
        <taxon>Eukaryota</taxon>
        <taxon>Viridiplantae</taxon>
        <taxon>Streptophyta</taxon>
        <taxon>Embryophyta</taxon>
        <taxon>Tracheophyta</taxon>
        <taxon>Spermatophyta</taxon>
        <taxon>Magnoliopsida</taxon>
        <taxon>Liliopsida</taxon>
        <taxon>Poales</taxon>
        <taxon>Cyperaceae</taxon>
        <taxon>Cyperoideae</taxon>
        <taxon>Cariceae</taxon>
        <taxon>Carex</taxon>
        <taxon>Carex subgen. Euthyceras</taxon>
    </lineage>
</organism>
<evidence type="ECO:0000256" key="6">
    <source>
        <dbReference type="ARBA" id="ARBA00022840"/>
    </source>
</evidence>
<keyword evidence="2" id="KW-0433">Leucine-rich repeat</keyword>
<dbReference type="GO" id="GO:0016020">
    <property type="term" value="C:membrane"/>
    <property type="evidence" value="ECO:0007669"/>
    <property type="project" value="UniProtKB-SubCell"/>
</dbReference>
<dbReference type="Pfam" id="PF08263">
    <property type="entry name" value="LRRNT_2"/>
    <property type="match status" value="1"/>
</dbReference>
<keyword evidence="13" id="KW-0675">Receptor</keyword>
<keyword evidence="13" id="KW-0808">Transferase</keyword>
<evidence type="ECO:0000256" key="7">
    <source>
        <dbReference type="ARBA" id="ARBA00022989"/>
    </source>
</evidence>
<comment type="subcellular location">
    <subcellularLocation>
        <location evidence="1">Membrane</location>
    </subcellularLocation>
</comment>
<comment type="caution">
    <text evidence="13">The sequence shown here is derived from an EMBL/GenBank/DDBJ whole genome shotgun (WGS) entry which is preliminary data.</text>
</comment>
<dbReference type="InterPro" id="IPR001611">
    <property type="entry name" value="Leu-rich_rpt"/>
</dbReference>
<keyword evidence="8 10" id="KW-0472">Membrane</keyword>
<dbReference type="InterPro" id="IPR011009">
    <property type="entry name" value="Kinase-like_dom_sf"/>
</dbReference>
<keyword evidence="7 10" id="KW-1133">Transmembrane helix</keyword>
<dbReference type="PROSITE" id="PS50011">
    <property type="entry name" value="PROTEIN_KINASE_DOM"/>
    <property type="match status" value="1"/>
</dbReference>